<dbReference type="AlphaFoldDB" id="G0IWE5"/>
<dbReference type="GO" id="GO:0015035">
    <property type="term" value="F:protein-disulfide reductase activity"/>
    <property type="evidence" value="ECO:0007669"/>
    <property type="project" value="UniProtKB-UniRule"/>
</dbReference>
<dbReference type="InterPro" id="IPR017937">
    <property type="entry name" value="Thioredoxin_CS"/>
</dbReference>
<dbReference type="KEGG" id="cmr:Cycma_3410"/>
<reference evidence="9" key="1">
    <citation type="submission" date="2011-07" db="EMBL/GenBank/DDBJ databases">
        <title>The complete genome of Cyclobacterium marinum DSM 745.</title>
        <authorList>
            <person name="Lucas S."/>
            <person name="Han J."/>
            <person name="Lapidus A."/>
            <person name="Bruce D."/>
            <person name="Goodwin L."/>
            <person name="Pitluck S."/>
            <person name="Peters L."/>
            <person name="Kyrpides N."/>
            <person name="Mavromatis K."/>
            <person name="Ivanova N."/>
            <person name="Ovchinnikova G."/>
            <person name="Chertkov O."/>
            <person name="Detter J.C."/>
            <person name="Tapia R."/>
            <person name="Han C."/>
            <person name="Land M."/>
            <person name="Hauser L."/>
            <person name="Markowitz V."/>
            <person name="Cheng J.-F."/>
            <person name="Hugenholtz P."/>
            <person name="Woyke T."/>
            <person name="Wu D."/>
            <person name="Tindall B."/>
            <person name="Schuetze A."/>
            <person name="Brambilla E."/>
            <person name="Klenk H.-P."/>
            <person name="Eisen J.A."/>
        </authorList>
    </citation>
    <scope>NUCLEOTIDE SEQUENCE [LARGE SCALE GENOMIC DNA]</scope>
    <source>
        <strain evidence="9">ATCC 25205 / DSM 745 / LMG 13164 / NCIMB 1802</strain>
    </source>
</reference>
<dbReference type="InterPro" id="IPR013766">
    <property type="entry name" value="Thioredoxin_domain"/>
</dbReference>
<sequence>MFSYENNNFVLDLKRTDMAKGKSFSEIIKGNQPVLVDFYATWCGPCKMMQPILTETAGKVGGKAKIIKIDVDKNPMAASRFQVKSVPTLILFQKGKVVWRKAGVVQSHQLIHIINKQVETAS</sequence>
<dbReference type="Proteomes" id="UP000001635">
    <property type="component" value="Chromosome"/>
</dbReference>
<dbReference type="FunFam" id="3.40.30.10:FF:000001">
    <property type="entry name" value="Thioredoxin"/>
    <property type="match status" value="1"/>
</dbReference>
<dbReference type="PANTHER" id="PTHR45663:SF11">
    <property type="entry name" value="GEO12009P1"/>
    <property type="match status" value="1"/>
</dbReference>
<dbReference type="InterPro" id="IPR036249">
    <property type="entry name" value="Thioredoxin-like_sf"/>
</dbReference>
<dbReference type="SUPFAM" id="SSF52833">
    <property type="entry name" value="Thioredoxin-like"/>
    <property type="match status" value="1"/>
</dbReference>
<evidence type="ECO:0000256" key="3">
    <source>
        <dbReference type="ARBA" id="ARBA00022982"/>
    </source>
</evidence>
<keyword evidence="2" id="KW-0813">Transport</keyword>
<dbReference type="InterPro" id="IPR005746">
    <property type="entry name" value="Thioredoxin"/>
</dbReference>
<dbReference type="PANTHER" id="PTHR45663">
    <property type="entry name" value="GEO12009P1"/>
    <property type="match status" value="1"/>
</dbReference>
<dbReference type="NCBIfam" id="TIGR01068">
    <property type="entry name" value="thioredoxin"/>
    <property type="match status" value="1"/>
</dbReference>
<proteinExistence type="inferred from homology"/>
<dbReference type="STRING" id="880070.Cycma_3410"/>
<name>G0IWE5_CYCMS</name>
<evidence type="ECO:0000259" key="7">
    <source>
        <dbReference type="PROSITE" id="PS51352"/>
    </source>
</evidence>
<evidence type="ECO:0000256" key="1">
    <source>
        <dbReference type="ARBA" id="ARBA00008987"/>
    </source>
</evidence>
<evidence type="ECO:0000256" key="4">
    <source>
        <dbReference type="ARBA" id="ARBA00023157"/>
    </source>
</evidence>
<feature type="domain" description="Thioredoxin" evidence="7">
    <location>
        <begin position="1"/>
        <end position="119"/>
    </location>
</feature>
<dbReference type="PROSITE" id="PS51352">
    <property type="entry name" value="THIOREDOXIN_2"/>
    <property type="match status" value="1"/>
</dbReference>
<evidence type="ECO:0000313" key="8">
    <source>
        <dbReference type="EMBL" id="AEL27133.1"/>
    </source>
</evidence>
<keyword evidence="9" id="KW-1185">Reference proteome</keyword>
<protein>
    <recommendedName>
        <fullName evidence="6">Thioredoxin</fullName>
    </recommendedName>
</protein>
<keyword evidence="5" id="KW-0676">Redox-active center</keyword>
<gene>
    <name evidence="8" type="ordered locus">Cycma_3410</name>
</gene>
<dbReference type="PRINTS" id="PR00421">
    <property type="entry name" value="THIOREDOXIN"/>
</dbReference>
<dbReference type="GO" id="GO:0005829">
    <property type="term" value="C:cytosol"/>
    <property type="evidence" value="ECO:0007669"/>
    <property type="project" value="TreeGrafter"/>
</dbReference>
<dbReference type="GO" id="GO:0045454">
    <property type="term" value="P:cell redox homeostasis"/>
    <property type="evidence" value="ECO:0007669"/>
    <property type="project" value="TreeGrafter"/>
</dbReference>
<evidence type="ECO:0000256" key="6">
    <source>
        <dbReference type="NCBIfam" id="TIGR01068"/>
    </source>
</evidence>
<organism evidence="8 9">
    <name type="scientific">Cyclobacterium marinum (strain ATCC 25205 / DSM 745 / LMG 13164 / NCIMB 1802)</name>
    <name type="common">Flectobacillus marinus</name>
    <dbReference type="NCBI Taxonomy" id="880070"/>
    <lineage>
        <taxon>Bacteria</taxon>
        <taxon>Pseudomonadati</taxon>
        <taxon>Bacteroidota</taxon>
        <taxon>Cytophagia</taxon>
        <taxon>Cytophagales</taxon>
        <taxon>Cyclobacteriaceae</taxon>
        <taxon>Cyclobacterium</taxon>
    </lineage>
</organism>
<dbReference type="HOGENOM" id="CLU_090389_10_4_10"/>
<dbReference type="Pfam" id="PF00085">
    <property type="entry name" value="Thioredoxin"/>
    <property type="match status" value="1"/>
</dbReference>
<dbReference type="PROSITE" id="PS00194">
    <property type="entry name" value="THIOREDOXIN_1"/>
    <property type="match status" value="1"/>
</dbReference>
<comment type="similarity">
    <text evidence="1">Belongs to the thioredoxin family.</text>
</comment>
<dbReference type="Gene3D" id="3.40.30.10">
    <property type="entry name" value="Glutaredoxin"/>
    <property type="match status" value="1"/>
</dbReference>
<dbReference type="EMBL" id="CP002955">
    <property type="protein sequence ID" value="AEL27133.1"/>
    <property type="molecule type" value="Genomic_DNA"/>
</dbReference>
<accession>G0IWE5</accession>
<keyword evidence="3" id="KW-0249">Electron transport</keyword>
<evidence type="ECO:0000313" key="9">
    <source>
        <dbReference type="Proteomes" id="UP000001635"/>
    </source>
</evidence>
<keyword evidence="4" id="KW-1015">Disulfide bond</keyword>
<evidence type="ECO:0000256" key="5">
    <source>
        <dbReference type="ARBA" id="ARBA00023284"/>
    </source>
</evidence>
<dbReference type="CDD" id="cd02947">
    <property type="entry name" value="TRX_family"/>
    <property type="match status" value="1"/>
</dbReference>
<evidence type="ECO:0000256" key="2">
    <source>
        <dbReference type="ARBA" id="ARBA00022448"/>
    </source>
</evidence>
<dbReference type="eggNOG" id="COG3118">
    <property type="taxonomic scope" value="Bacteria"/>
</dbReference>